<feature type="domain" description="ABC transporter" evidence="6">
    <location>
        <begin position="6"/>
        <end position="241"/>
    </location>
</feature>
<comment type="caution">
    <text evidence="7">The sequence shown here is derived from an EMBL/GenBank/DDBJ whole genome shotgun (WGS) entry which is preliminary data.</text>
</comment>
<dbReference type="Gene3D" id="3.40.50.300">
    <property type="entry name" value="P-loop containing nucleotide triphosphate hydrolases"/>
    <property type="match status" value="1"/>
</dbReference>
<reference evidence="7 8" key="1">
    <citation type="submission" date="2020-09" db="EMBL/GenBank/DDBJ databases">
        <title>Diversity and distribution of actinomycetes associated with coral in the coast of Hainan.</title>
        <authorList>
            <person name="Li F."/>
        </authorList>
    </citation>
    <scope>NUCLEOTIDE SEQUENCE [LARGE SCALE GENOMIC DNA]</scope>
    <source>
        <strain evidence="7 8">HNM0947</strain>
    </source>
</reference>
<evidence type="ECO:0000256" key="4">
    <source>
        <dbReference type="ARBA" id="ARBA00022840"/>
    </source>
</evidence>
<dbReference type="InterPro" id="IPR003439">
    <property type="entry name" value="ABC_transporter-like_ATP-bd"/>
</dbReference>
<dbReference type="InterPro" id="IPR050763">
    <property type="entry name" value="ABC_transporter_ATP-binding"/>
</dbReference>
<keyword evidence="5" id="KW-0046">Antibiotic resistance</keyword>
<evidence type="ECO:0000313" key="7">
    <source>
        <dbReference type="EMBL" id="MBE2997921.1"/>
    </source>
</evidence>
<dbReference type="Pfam" id="PF00005">
    <property type="entry name" value="ABC_tran"/>
    <property type="match status" value="1"/>
</dbReference>
<keyword evidence="4 7" id="KW-0067">ATP-binding</keyword>
<dbReference type="RefSeq" id="WP_193120566.1">
    <property type="nucleotide sequence ID" value="NZ_JADBGI010000003.1"/>
</dbReference>
<sequence length="274" mass="29283">MNTRAIDARGLARTFTPRTGEVRAVRGLDLTVEDGELVAFLGPNGAGKSTSMRLLTTLLEPTGGTATVCGHDIRTASAAVRRSIGYVGQGASAGHHQRVRDELVVQARFHGVPRREAADRAERLLADFALEGCAGRTVSTLSGGQRRRLDVAMGMVHGPRLLFLDEPSTGLDPQSRADLWQHVLRMRREHGTTVFASTHYLEEADVFAERVLVMDHGRVIADDTPAGLKAGLAGENGGSGPPPTLDDVFLHLTGRSLRESTVAAPEPTTEGTLP</sequence>
<dbReference type="PANTHER" id="PTHR42711">
    <property type="entry name" value="ABC TRANSPORTER ATP-BINDING PROTEIN"/>
    <property type="match status" value="1"/>
</dbReference>
<proteinExistence type="predicted"/>
<keyword evidence="3" id="KW-0547">Nucleotide-binding</keyword>
<evidence type="ECO:0000256" key="1">
    <source>
        <dbReference type="ARBA" id="ARBA00004202"/>
    </source>
</evidence>
<evidence type="ECO:0000313" key="8">
    <source>
        <dbReference type="Proteomes" id="UP000806528"/>
    </source>
</evidence>
<dbReference type="InterPro" id="IPR003593">
    <property type="entry name" value="AAA+_ATPase"/>
</dbReference>
<dbReference type="InterPro" id="IPR017871">
    <property type="entry name" value="ABC_transporter-like_CS"/>
</dbReference>
<accession>A0ABR9P243</accession>
<protein>
    <submittedName>
        <fullName evidence="7">ATP-binding cassette domain-containing protein</fullName>
    </submittedName>
</protein>
<organism evidence="7 8">
    <name type="scientific">Nocardiopsis coralli</name>
    <dbReference type="NCBI Taxonomy" id="2772213"/>
    <lineage>
        <taxon>Bacteria</taxon>
        <taxon>Bacillati</taxon>
        <taxon>Actinomycetota</taxon>
        <taxon>Actinomycetes</taxon>
        <taxon>Streptosporangiales</taxon>
        <taxon>Nocardiopsidaceae</taxon>
        <taxon>Nocardiopsis</taxon>
    </lineage>
</organism>
<name>A0ABR9P243_9ACTN</name>
<evidence type="ECO:0000256" key="2">
    <source>
        <dbReference type="ARBA" id="ARBA00022448"/>
    </source>
</evidence>
<dbReference type="Proteomes" id="UP000806528">
    <property type="component" value="Unassembled WGS sequence"/>
</dbReference>
<evidence type="ECO:0000256" key="5">
    <source>
        <dbReference type="ARBA" id="ARBA00023251"/>
    </source>
</evidence>
<dbReference type="PANTHER" id="PTHR42711:SF19">
    <property type="entry name" value="DOXORUBICIN RESISTANCE ATP-BINDING PROTEIN DRRA"/>
    <property type="match status" value="1"/>
</dbReference>
<keyword evidence="2" id="KW-0813">Transport</keyword>
<dbReference type="PROSITE" id="PS50893">
    <property type="entry name" value="ABC_TRANSPORTER_2"/>
    <property type="match status" value="1"/>
</dbReference>
<dbReference type="PROSITE" id="PS00211">
    <property type="entry name" value="ABC_TRANSPORTER_1"/>
    <property type="match status" value="1"/>
</dbReference>
<dbReference type="GO" id="GO:0005524">
    <property type="term" value="F:ATP binding"/>
    <property type="evidence" value="ECO:0007669"/>
    <property type="project" value="UniProtKB-KW"/>
</dbReference>
<gene>
    <name evidence="7" type="ORF">IDM40_04240</name>
</gene>
<evidence type="ECO:0000259" key="6">
    <source>
        <dbReference type="PROSITE" id="PS50893"/>
    </source>
</evidence>
<dbReference type="EMBL" id="JADBGI010000003">
    <property type="protein sequence ID" value="MBE2997921.1"/>
    <property type="molecule type" value="Genomic_DNA"/>
</dbReference>
<evidence type="ECO:0000256" key="3">
    <source>
        <dbReference type="ARBA" id="ARBA00022741"/>
    </source>
</evidence>
<dbReference type="SMART" id="SM00382">
    <property type="entry name" value="AAA"/>
    <property type="match status" value="1"/>
</dbReference>
<comment type="subcellular location">
    <subcellularLocation>
        <location evidence="1">Cell membrane</location>
        <topology evidence="1">Peripheral membrane protein</topology>
    </subcellularLocation>
</comment>
<keyword evidence="8" id="KW-1185">Reference proteome</keyword>
<dbReference type="InterPro" id="IPR027417">
    <property type="entry name" value="P-loop_NTPase"/>
</dbReference>
<dbReference type="SUPFAM" id="SSF52540">
    <property type="entry name" value="P-loop containing nucleoside triphosphate hydrolases"/>
    <property type="match status" value="1"/>
</dbReference>